<dbReference type="OrthoDB" id="1936517at2759"/>
<feature type="region of interest" description="Disordered" evidence="1">
    <location>
        <begin position="1"/>
        <end position="25"/>
    </location>
</feature>
<gene>
    <name evidence="2" type="ORF">CCACVL1_18727</name>
</gene>
<evidence type="ECO:0000313" key="3">
    <source>
        <dbReference type="Proteomes" id="UP000188268"/>
    </source>
</evidence>
<name>A0A1R3HK43_COCAP</name>
<sequence length="82" mass="8854">MGDSSESSFGAPAVSPRSPPGSLDFYGKRTQMVKVQALEREIGLLQDELKSVDGLQPASAYCKEVDDFVGATQDPLVIMYMP</sequence>
<evidence type="ECO:0008006" key="4">
    <source>
        <dbReference type="Google" id="ProtNLM"/>
    </source>
</evidence>
<reference evidence="2 3" key="1">
    <citation type="submission" date="2013-09" db="EMBL/GenBank/DDBJ databases">
        <title>Corchorus capsularis genome sequencing.</title>
        <authorList>
            <person name="Alam M."/>
            <person name="Haque M.S."/>
            <person name="Islam M.S."/>
            <person name="Emdad E.M."/>
            <person name="Islam M.M."/>
            <person name="Ahmed B."/>
            <person name="Halim A."/>
            <person name="Hossen Q.M.M."/>
            <person name="Hossain M.Z."/>
            <person name="Ahmed R."/>
            <person name="Khan M.M."/>
            <person name="Islam R."/>
            <person name="Rashid M.M."/>
            <person name="Khan S.A."/>
            <person name="Rahman M.S."/>
            <person name="Alam M."/>
        </authorList>
    </citation>
    <scope>NUCLEOTIDE SEQUENCE [LARGE SCALE GENOMIC DNA]</scope>
    <source>
        <strain evidence="3">cv. CVL-1</strain>
        <tissue evidence="2">Whole seedling</tissue>
    </source>
</reference>
<dbReference type="STRING" id="210143.A0A1R3HK43"/>
<dbReference type="Gramene" id="OMO70671">
    <property type="protein sequence ID" value="OMO70671"/>
    <property type="gene ID" value="CCACVL1_18727"/>
</dbReference>
<evidence type="ECO:0000256" key="1">
    <source>
        <dbReference type="SAM" id="MobiDB-lite"/>
    </source>
</evidence>
<evidence type="ECO:0000313" key="2">
    <source>
        <dbReference type="EMBL" id="OMO70671.1"/>
    </source>
</evidence>
<organism evidence="2 3">
    <name type="scientific">Corchorus capsularis</name>
    <name type="common">Jute</name>
    <dbReference type="NCBI Taxonomy" id="210143"/>
    <lineage>
        <taxon>Eukaryota</taxon>
        <taxon>Viridiplantae</taxon>
        <taxon>Streptophyta</taxon>
        <taxon>Embryophyta</taxon>
        <taxon>Tracheophyta</taxon>
        <taxon>Spermatophyta</taxon>
        <taxon>Magnoliopsida</taxon>
        <taxon>eudicotyledons</taxon>
        <taxon>Gunneridae</taxon>
        <taxon>Pentapetalae</taxon>
        <taxon>rosids</taxon>
        <taxon>malvids</taxon>
        <taxon>Malvales</taxon>
        <taxon>Malvaceae</taxon>
        <taxon>Grewioideae</taxon>
        <taxon>Apeibeae</taxon>
        <taxon>Corchorus</taxon>
    </lineage>
</organism>
<dbReference type="EMBL" id="AWWV01011778">
    <property type="protein sequence ID" value="OMO70671.1"/>
    <property type="molecule type" value="Genomic_DNA"/>
</dbReference>
<dbReference type="PANTHER" id="PTHR32378">
    <property type="entry name" value="GUANINE NUCLEOTIDE-BINDING PROTEIN SUBUNIT GAMMA 3"/>
    <property type="match status" value="1"/>
</dbReference>
<comment type="caution">
    <text evidence="2">The sequence shown here is derived from an EMBL/GenBank/DDBJ whole genome shotgun (WGS) entry which is preliminary data.</text>
</comment>
<dbReference type="OMA" id="PASGCCK"/>
<protein>
    <recommendedName>
        <fullName evidence="4">G protein gamma domain-containing protein</fullName>
    </recommendedName>
</protein>
<dbReference type="PANTHER" id="PTHR32378:SF14">
    <property type="match status" value="1"/>
</dbReference>
<keyword evidence="3" id="KW-1185">Reference proteome</keyword>
<dbReference type="AlphaFoldDB" id="A0A1R3HK43"/>
<dbReference type="InterPro" id="IPR055305">
    <property type="entry name" value="GG3-like"/>
</dbReference>
<dbReference type="Proteomes" id="UP000188268">
    <property type="component" value="Unassembled WGS sequence"/>
</dbReference>
<proteinExistence type="predicted"/>
<accession>A0A1R3HK43</accession>